<dbReference type="PROSITE" id="PS50109">
    <property type="entry name" value="HIS_KIN"/>
    <property type="match status" value="1"/>
</dbReference>
<comment type="caution">
    <text evidence="11">The sequence shown here is derived from an EMBL/GenBank/DDBJ whole genome shotgun (WGS) entry which is preliminary data.</text>
</comment>
<protein>
    <recommendedName>
        <fullName evidence="2">histidine kinase</fullName>
        <ecNumber evidence="2">2.7.13.3</ecNumber>
    </recommendedName>
</protein>
<evidence type="ECO:0000313" key="11">
    <source>
        <dbReference type="EMBL" id="OGC28266.1"/>
    </source>
</evidence>
<feature type="transmembrane region" description="Helical" evidence="9">
    <location>
        <begin position="170"/>
        <end position="191"/>
    </location>
</feature>
<dbReference type="Pfam" id="PF13492">
    <property type="entry name" value="GAF_3"/>
    <property type="match status" value="1"/>
</dbReference>
<feature type="transmembrane region" description="Helical" evidence="9">
    <location>
        <begin position="203"/>
        <end position="228"/>
    </location>
</feature>
<comment type="catalytic activity">
    <reaction evidence="1">
        <text>ATP + protein L-histidine = ADP + protein N-phospho-L-histidine.</text>
        <dbReference type="EC" id="2.7.13.3"/>
    </reaction>
</comment>
<dbReference type="InterPro" id="IPR003661">
    <property type="entry name" value="HisK_dim/P_dom"/>
</dbReference>
<dbReference type="CDD" id="cd00082">
    <property type="entry name" value="HisKA"/>
    <property type="match status" value="1"/>
</dbReference>
<dbReference type="EMBL" id="MEUG01000001">
    <property type="protein sequence ID" value="OGC28266.1"/>
    <property type="molecule type" value="Genomic_DNA"/>
</dbReference>
<organism evidence="11 12">
    <name type="scientific">candidate division WOR-1 bacterium RIFOXYC12_FULL_54_18</name>
    <dbReference type="NCBI Taxonomy" id="1802584"/>
    <lineage>
        <taxon>Bacteria</taxon>
        <taxon>Bacillati</taxon>
        <taxon>Saganbacteria</taxon>
    </lineage>
</organism>
<evidence type="ECO:0000256" key="6">
    <source>
        <dbReference type="ARBA" id="ARBA00022777"/>
    </source>
</evidence>
<feature type="transmembrane region" description="Helical" evidence="9">
    <location>
        <begin position="234"/>
        <end position="253"/>
    </location>
</feature>
<dbReference type="Proteomes" id="UP000178602">
    <property type="component" value="Unassembled WGS sequence"/>
</dbReference>
<dbReference type="Pfam" id="PF02518">
    <property type="entry name" value="HATPase_c"/>
    <property type="match status" value="1"/>
</dbReference>
<sequence>MALKPEINKQLLSLMLAMFIVAAVVGTVFVFFYKLDLIYLPSYYLVLSQILLGCFIVINNSHSLINLYFFHFLLFLASWNLLASIIINAFPRTTLFWCDWYVYIAAILMTFFLMMFTMVFPQRKPYFTQTSKALLLILPLLLIVAILVDPAFIIKGIILDKGTRTPLAGGGYGIFAFYIISYIGLVLFNLAQSYFHANNLEKLRLFYFLVGAFISVLGFVITNLLLLLVGIASLAWMGSWFSLIFVAFTAYAITKHHLLDISIVISRFFAEIITIGLHATMYLLLVWGYLAYVGSNIGWVFLSLTVIYGIFVGQTHHNLRIFVQTTSDKLFLRGKYNYYRELSDATSKVGEKMSLTEILKVLYSTFYNVVEISEPKIYLPEHFSELEMKSTCYLVYDRVDCAPQPNTCAVPVDSPFIAEMIKKRGPLFDVKEIESALVVPCILESRLIGFFALGRKLSEDAYTDEDLRLLQVLANQAAMALDHTRSYEKIRTDLEAVERQLERSQRLASLGTLTAGVTHEIRNPLTVIRGETERLANQSRDLEYLKNFRDLTLRHIDRISGIVNRMLDLAKEKKKERKPVDLNEMIEASLVLISFGKVQLEKDLMEIPKISGDPEALQEVFINLFQNAIESMPQGGKIMVKTFQENNRVVVEVSDTGKGVPPELREKIFDPFFSTRHEGVGLGLSIVYRIIREHDGDISVDSEVGKGSTFRLTF</sequence>
<dbReference type="SUPFAM" id="SSF55781">
    <property type="entry name" value="GAF domain-like"/>
    <property type="match status" value="1"/>
</dbReference>
<dbReference type="EC" id="2.7.13.3" evidence="2"/>
<feature type="transmembrane region" description="Helical" evidence="9">
    <location>
        <begin position="133"/>
        <end position="158"/>
    </location>
</feature>
<gene>
    <name evidence="11" type="ORF">A3K49_04705</name>
</gene>
<dbReference type="GO" id="GO:0005524">
    <property type="term" value="F:ATP binding"/>
    <property type="evidence" value="ECO:0007669"/>
    <property type="project" value="UniProtKB-KW"/>
</dbReference>
<keyword evidence="3" id="KW-0597">Phosphoprotein</keyword>
<evidence type="ECO:0000256" key="5">
    <source>
        <dbReference type="ARBA" id="ARBA00022741"/>
    </source>
</evidence>
<dbReference type="PANTHER" id="PTHR43065:SF10">
    <property type="entry name" value="PEROXIDE STRESS-ACTIVATED HISTIDINE KINASE MAK3"/>
    <property type="match status" value="1"/>
</dbReference>
<accession>A0A1F4T6P1</accession>
<dbReference type="SMART" id="SM00387">
    <property type="entry name" value="HATPase_c"/>
    <property type="match status" value="1"/>
</dbReference>
<dbReference type="AlphaFoldDB" id="A0A1F4T6P1"/>
<feature type="transmembrane region" description="Helical" evidence="9">
    <location>
        <begin position="296"/>
        <end position="313"/>
    </location>
</feature>
<evidence type="ECO:0000256" key="4">
    <source>
        <dbReference type="ARBA" id="ARBA00022679"/>
    </source>
</evidence>
<keyword evidence="9" id="KW-1133">Transmembrane helix</keyword>
<dbReference type="InterPro" id="IPR005467">
    <property type="entry name" value="His_kinase_dom"/>
</dbReference>
<keyword evidence="8" id="KW-0902">Two-component regulatory system</keyword>
<evidence type="ECO:0000256" key="8">
    <source>
        <dbReference type="ARBA" id="ARBA00023012"/>
    </source>
</evidence>
<feature type="domain" description="Histidine kinase" evidence="10">
    <location>
        <begin position="516"/>
        <end position="714"/>
    </location>
</feature>
<dbReference type="GO" id="GO:0000155">
    <property type="term" value="F:phosphorelay sensor kinase activity"/>
    <property type="evidence" value="ECO:0007669"/>
    <property type="project" value="InterPro"/>
</dbReference>
<keyword evidence="7" id="KW-0067">ATP-binding</keyword>
<keyword evidence="9" id="KW-0472">Membrane</keyword>
<dbReference type="Gene3D" id="1.10.287.130">
    <property type="match status" value="1"/>
</dbReference>
<evidence type="ECO:0000256" key="7">
    <source>
        <dbReference type="ARBA" id="ARBA00022840"/>
    </source>
</evidence>
<evidence type="ECO:0000256" key="9">
    <source>
        <dbReference type="SAM" id="Phobius"/>
    </source>
</evidence>
<reference evidence="11 12" key="1">
    <citation type="journal article" date="2016" name="Nat. Commun.">
        <title>Thousands of microbial genomes shed light on interconnected biogeochemical processes in an aquifer system.</title>
        <authorList>
            <person name="Anantharaman K."/>
            <person name="Brown C.T."/>
            <person name="Hug L.A."/>
            <person name="Sharon I."/>
            <person name="Castelle C.J."/>
            <person name="Probst A.J."/>
            <person name="Thomas B.C."/>
            <person name="Singh A."/>
            <person name="Wilkins M.J."/>
            <person name="Karaoz U."/>
            <person name="Brodie E.L."/>
            <person name="Williams K.H."/>
            <person name="Hubbard S.S."/>
            <person name="Banfield J.F."/>
        </authorList>
    </citation>
    <scope>NUCLEOTIDE SEQUENCE [LARGE SCALE GENOMIC DNA]</scope>
</reference>
<evidence type="ECO:0000256" key="1">
    <source>
        <dbReference type="ARBA" id="ARBA00000085"/>
    </source>
</evidence>
<evidence type="ECO:0000259" key="10">
    <source>
        <dbReference type="PROSITE" id="PS50109"/>
    </source>
</evidence>
<feature type="transmembrane region" description="Helical" evidence="9">
    <location>
        <begin position="12"/>
        <end position="32"/>
    </location>
</feature>
<keyword evidence="4" id="KW-0808">Transferase</keyword>
<keyword evidence="5" id="KW-0547">Nucleotide-binding</keyword>
<keyword evidence="9" id="KW-0812">Transmembrane</keyword>
<keyword evidence="6" id="KW-0418">Kinase</keyword>
<name>A0A1F4T6P1_UNCSA</name>
<feature type="transmembrane region" description="Helical" evidence="9">
    <location>
        <begin position="65"/>
        <end position="88"/>
    </location>
</feature>
<dbReference type="InterPro" id="IPR003018">
    <property type="entry name" value="GAF"/>
</dbReference>
<feature type="transmembrane region" description="Helical" evidence="9">
    <location>
        <begin position="265"/>
        <end position="290"/>
    </location>
</feature>
<dbReference type="Gene3D" id="3.30.565.10">
    <property type="entry name" value="Histidine kinase-like ATPase, C-terminal domain"/>
    <property type="match status" value="1"/>
</dbReference>
<evidence type="ECO:0000256" key="2">
    <source>
        <dbReference type="ARBA" id="ARBA00012438"/>
    </source>
</evidence>
<dbReference type="SUPFAM" id="SSF55874">
    <property type="entry name" value="ATPase domain of HSP90 chaperone/DNA topoisomerase II/histidine kinase"/>
    <property type="match status" value="1"/>
</dbReference>
<dbReference type="SMART" id="SM00388">
    <property type="entry name" value="HisKA"/>
    <property type="match status" value="1"/>
</dbReference>
<feature type="transmembrane region" description="Helical" evidence="9">
    <location>
        <begin position="38"/>
        <end position="58"/>
    </location>
</feature>
<dbReference type="SMART" id="SM00065">
    <property type="entry name" value="GAF"/>
    <property type="match status" value="1"/>
</dbReference>
<dbReference type="SUPFAM" id="SSF47384">
    <property type="entry name" value="Homodimeric domain of signal transducing histidine kinase"/>
    <property type="match status" value="1"/>
</dbReference>
<dbReference type="PRINTS" id="PR00344">
    <property type="entry name" value="BCTRLSENSOR"/>
</dbReference>
<dbReference type="InterPro" id="IPR036890">
    <property type="entry name" value="HATPase_C_sf"/>
</dbReference>
<dbReference type="InterPro" id="IPR036097">
    <property type="entry name" value="HisK_dim/P_sf"/>
</dbReference>
<dbReference type="PANTHER" id="PTHR43065">
    <property type="entry name" value="SENSOR HISTIDINE KINASE"/>
    <property type="match status" value="1"/>
</dbReference>
<dbReference type="InterPro" id="IPR003594">
    <property type="entry name" value="HATPase_dom"/>
</dbReference>
<dbReference type="Gene3D" id="3.30.450.40">
    <property type="match status" value="1"/>
</dbReference>
<evidence type="ECO:0000256" key="3">
    <source>
        <dbReference type="ARBA" id="ARBA00022553"/>
    </source>
</evidence>
<feature type="transmembrane region" description="Helical" evidence="9">
    <location>
        <begin position="100"/>
        <end position="121"/>
    </location>
</feature>
<evidence type="ECO:0000313" key="12">
    <source>
        <dbReference type="Proteomes" id="UP000178602"/>
    </source>
</evidence>
<proteinExistence type="predicted"/>
<dbReference type="InterPro" id="IPR029016">
    <property type="entry name" value="GAF-like_dom_sf"/>
</dbReference>
<dbReference type="InterPro" id="IPR004358">
    <property type="entry name" value="Sig_transdc_His_kin-like_C"/>
</dbReference>
<dbReference type="Pfam" id="PF00512">
    <property type="entry name" value="HisKA"/>
    <property type="match status" value="1"/>
</dbReference>